<keyword evidence="2" id="KW-1185">Reference proteome</keyword>
<sequence>MFAYISPKYKVFLLHNTPSLDKLYLILSDNYGNFYIDTWVSIAIARNLRHHELIDTSICLIKVPLPDNLFICKTLEFFILSNSTLIIHNESFLKLLDGCPILHSVSSKLFKKKYVYTFSIFHFIKTA</sequence>
<accession>A0ACC0ATQ4</accession>
<evidence type="ECO:0000313" key="1">
    <source>
        <dbReference type="EMBL" id="KAI5662836.1"/>
    </source>
</evidence>
<protein>
    <submittedName>
        <fullName evidence="1">Uncharacterized protein</fullName>
    </submittedName>
</protein>
<name>A0ACC0ATQ4_CATRO</name>
<evidence type="ECO:0000313" key="2">
    <source>
        <dbReference type="Proteomes" id="UP001060085"/>
    </source>
</evidence>
<proteinExistence type="predicted"/>
<reference evidence="2" key="1">
    <citation type="journal article" date="2023" name="Nat. Plants">
        <title>Single-cell RNA sequencing provides a high-resolution roadmap for understanding the multicellular compartmentation of specialized metabolism.</title>
        <authorList>
            <person name="Sun S."/>
            <person name="Shen X."/>
            <person name="Li Y."/>
            <person name="Li Y."/>
            <person name="Wang S."/>
            <person name="Li R."/>
            <person name="Zhang H."/>
            <person name="Shen G."/>
            <person name="Guo B."/>
            <person name="Wei J."/>
            <person name="Xu J."/>
            <person name="St-Pierre B."/>
            <person name="Chen S."/>
            <person name="Sun C."/>
        </authorList>
    </citation>
    <scope>NUCLEOTIDE SEQUENCE [LARGE SCALE GENOMIC DNA]</scope>
</reference>
<comment type="caution">
    <text evidence="1">The sequence shown here is derived from an EMBL/GenBank/DDBJ whole genome shotgun (WGS) entry which is preliminary data.</text>
</comment>
<dbReference type="Proteomes" id="UP001060085">
    <property type="component" value="Linkage Group LG05"/>
</dbReference>
<gene>
    <name evidence="1" type="ORF">M9H77_22159</name>
</gene>
<organism evidence="1 2">
    <name type="scientific">Catharanthus roseus</name>
    <name type="common">Madagascar periwinkle</name>
    <name type="synonym">Vinca rosea</name>
    <dbReference type="NCBI Taxonomy" id="4058"/>
    <lineage>
        <taxon>Eukaryota</taxon>
        <taxon>Viridiplantae</taxon>
        <taxon>Streptophyta</taxon>
        <taxon>Embryophyta</taxon>
        <taxon>Tracheophyta</taxon>
        <taxon>Spermatophyta</taxon>
        <taxon>Magnoliopsida</taxon>
        <taxon>eudicotyledons</taxon>
        <taxon>Gunneridae</taxon>
        <taxon>Pentapetalae</taxon>
        <taxon>asterids</taxon>
        <taxon>lamiids</taxon>
        <taxon>Gentianales</taxon>
        <taxon>Apocynaceae</taxon>
        <taxon>Rauvolfioideae</taxon>
        <taxon>Vinceae</taxon>
        <taxon>Catharanthinae</taxon>
        <taxon>Catharanthus</taxon>
    </lineage>
</organism>
<dbReference type="EMBL" id="CM044705">
    <property type="protein sequence ID" value="KAI5662836.1"/>
    <property type="molecule type" value="Genomic_DNA"/>
</dbReference>